<dbReference type="RefSeq" id="WP_139204209.1">
    <property type="nucleotide sequence ID" value="NZ_FMZQ01000006.1"/>
</dbReference>
<organism evidence="1 2">
    <name type="scientific">Ectopseudomonas chengduensis</name>
    <dbReference type="NCBI Taxonomy" id="489632"/>
    <lineage>
        <taxon>Bacteria</taxon>
        <taxon>Pseudomonadati</taxon>
        <taxon>Pseudomonadota</taxon>
        <taxon>Gammaproteobacteria</taxon>
        <taxon>Pseudomonadales</taxon>
        <taxon>Pseudomonadaceae</taxon>
        <taxon>Ectopseudomonas</taxon>
    </lineage>
</organism>
<dbReference type="Proteomes" id="UP000199467">
    <property type="component" value="Unassembled WGS sequence"/>
</dbReference>
<sequence length="443" mass="50726">MIALAFLGTLLIYAVGVSLMVRRTAGYCAADLGFIFFSLCFLYTAAPGMTFLFLELDEVPGWPWMELNSLTPTEDALAVHLWRHNIFLLCFLLAYMFVRRRVDVVDFSRRVDSLGRRLGLKEIVFFIPLFFTFSILGNSIAGETDIYYEKYQVIESLGQWERIVYALANRIAAGSQYFVVISFVFLPIKKWLKVMGILAIAFYQLLMSSGSRVELLFFIIAGGVAYALFVNKVKLRYVFFAALCGLCSFWFIEVFRYYEFDLAETIQHFQAFGVKPMGELGAVFSTGFHLYSLSEVGQLPLRDGKMFFFEIMSLFSSNANSHLSPQSWYWREFYPNYPVPPQTNGPIADSALWGLGLFDLAIRACIIGFIFGWLTNKIFGRELSFAWAVIYIFYCATCVMTLKYGVLWQLNPIVKTMLPLIGVYYFYKLILRGLRSAPNNFSV</sequence>
<protein>
    <submittedName>
        <fullName evidence="1">Uncharacterized protein</fullName>
    </submittedName>
</protein>
<dbReference type="AlphaFoldDB" id="A0A1G6PDZ5"/>
<accession>A0A1G6PDZ5</accession>
<keyword evidence="2" id="KW-1185">Reference proteome</keyword>
<name>A0A1G6PDZ5_9GAMM</name>
<reference evidence="2" key="1">
    <citation type="submission" date="2016-10" db="EMBL/GenBank/DDBJ databases">
        <authorList>
            <person name="Varghese N."/>
            <person name="Submissions S."/>
        </authorList>
    </citation>
    <scope>NUCLEOTIDE SEQUENCE [LARGE SCALE GENOMIC DNA]</scope>
    <source>
        <strain evidence="2">DSM 26382</strain>
    </source>
</reference>
<proteinExistence type="predicted"/>
<dbReference type="EMBL" id="FMZQ01000006">
    <property type="protein sequence ID" value="SDC78279.1"/>
    <property type="molecule type" value="Genomic_DNA"/>
</dbReference>
<evidence type="ECO:0000313" key="2">
    <source>
        <dbReference type="Proteomes" id="UP000199467"/>
    </source>
</evidence>
<evidence type="ECO:0000313" key="1">
    <source>
        <dbReference type="EMBL" id="SDC78279.1"/>
    </source>
</evidence>
<gene>
    <name evidence="1" type="ORF">SAMN05216576_106218</name>
</gene>